<organism evidence="1 2">
    <name type="scientific">Dyadobacter flavalbus</name>
    <dbReference type="NCBI Taxonomy" id="2579942"/>
    <lineage>
        <taxon>Bacteria</taxon>
        <taxon>Pseudomonadati</taxon>
        <taxon>Bacteroidota</taxon>
        <taxon>Cytophagia</taxon>
        <taxon>Cytophagales</taxon>
        <taxon>Spirosomataceae</taxon>
        <taxon>Dyadobacter</taxon>
    </lineage>
</organism>
<reference evidence="1 2" key="1">
    <citation type="submission" date="2019-05" db="EMBL/GenBank/DDBJ databases">
        <authorList>
            <person name="Qu J.-H."/>
        </authorList>
    </citation>
    <scope>NUCLEOTIDE SEQUENCE [LARGE SCALE GENOMIC DNA]</scope>
    <source>
        <strain evidence="1 2">NS28</strain>
    </source>
</reference>
<proteinExistence type="predicted"/>
<dbReference type="Proteomes" id="UP000323994">
    <property type="component" value="Unassembled WGS sequence"/>
</dbReference>
<dbReference type="AlphaFoldDB" id="A0A5M8QUD1"/>
<comment type="caution">
    <text evidence="1">The sequence shown here is derived from an EMBL/GenBank/DDBJ whole genome shotgun (WGS) entry which is preliminary data.</text>
</comment>
<gene>
    <name evidence="1" type="ORF">FEM33_15125</name>
</gene>
<evidence type="ECO:0000313" key="2">
    <source>
        <dbReference type="Proteomes" id="UP000323994"/>
    </source>
</evidence>
<keyword evidence="2" id="KW-1185">Reference proteome</keyword>
<sequence>MRKSFDQFWMELLDDDVALNANGAEVISKDSGEEVRGGDRPYMPVIYETSTGKTNIRSTTLLENLGLNIH</sequence>
<dbReference type="EMBL" id="VBSN01000041">
    <property type="protein sequence ID" value="KAA6438901.1"/>
    <property type="molecule type" value="Genomic_DNA"/>
</dbReference>
<name>A0A5M8QUD1_9BACT</name>
<evidence type="ECO:0000313" key="1">
    <source>
        <dbReference type="EMBL" id="KAA6438901.1"/>
    </source>
</evidence>
<protein>
    <submittedName>
        <fullName evidence="1">Uncharacterized protein</fullName>
    </submittedName>
</protein>
<accession>A0A5M8QUD1</accession>
<dbReference type="OrthoDB" id="9917341at2"/>
<dbReference type="RefSeq" id="WP_139012864.1">
    <property type="nucleotide sequence ID" value="NZ_VBSN01000041.1"/>
</dbReference>